<name>A0A267DY64_9PLAT</name>
<dbReference type="EMBL" id="NIVC01002789">
    <property type="protein sequence ID" value="PAA55204.1"/>
    <property type="molecule type" value="Genomic_DNA"/>
</dbReference>
<organism evidence="1 3">
    <name type="scientific">Macrostomum lignano</name>
    <dbReference type="NCBI Taxonomy" id="282301"/>
    <lineage>
        <taxon>Eukaryota</taxon>
        <taxon>Metazoa</taxon>
        <taxon>Spiralia</taxon>
        <taxon>Lophotrochozoa</taxon>
        <taxon>Platyhelminthes</taxon>
        <taxon>Rhabditophora</taxon>
        <taxon>Macrostomorpha</taxon>
        <taxon>Macrostomida</taxon>
        <taxon>Macrostomidae</taxon>
        <taxon>Macrostomum</taxon>
    </lineage>
</organism>
<accession>A0A267DY64</accession>
<protein>
    <submittedName>
        <fullName evidence="1">Uncharacterized protein</fullName>
    </submittedName>
</protein>
<evidence type="ECO:0000313" key="1">
    <source>
        <dbReference type="EMBL" id="PAA54228.1"/>
    </source>
</evidence>
<gene>
    <name evidence="2" type="ORF">BOX15_Mlig012909g1</name>
    <name evidence="1" type="ORF">BOX15_Mlig012909g2</name>
</gene>
<sequence length="56" mass="6557">MTQNWQELTIGGTAWHKYNCTKLCQLAYVTQLKIKFFIVHYYATTVPVVQAIFECL</sequence>
<comment type="caution">
    <text evidence="1">The sequence shown here is derived from an EMBL/GenBank/DDBJ whole genome shotgun (WGS) entry which is preliminary data.</text>
</comment>
<evidence type="ECO:0000313" key="2">
    <source>
        <dbReference type="EMBL" id="PAA55204.1"/>
    </source>
</evidence>
<reference evidence="1 3" key="1">
    <citation type="submission" date="2017-06" db="EMBL/GenBank/DDBJ databases">
        <title>A platform for efficient transgenesis in Macrostomum lignano, a flatworm model organism for stem cell research.</title>
        <authorList>
            <person name="Berezikov E."/>
        </authorList>
    </citation>
    <scope>NUCLEOTIDE SEQUENCE [LARGE SCALE GENOMIC DNA]</scope>
    <source>
        <strain evidence="1">DV1</strain>
        <tissue evidence="1">Whole organism</tissue>
    </source>
</reference>
<dbReference type="Proteomes" id="UP000215902">
    <property type="component" value="Unassembled WGS sequence"/>
</dbReference>
<dbReference type="AlphaFoldDB" id="A0A267DY64"/>
<evidence type="ECO:0000313" key="3">
    <source>
        <dbReference type="Proteomes" id="UP000215902"/>
    </source>
</evidence>
<keyword evidence="3" id="KW-1185">Reference proteome</keyword>
<proteinExistence type="predicted"/>
<dbReference type="EMBL" id="NIVC01002948">
    <property type="protein sequence ID" value="PAA54228.1"/>
    <property type="molecule type" value="Genomic_DNA"/>
</dbReference>